<dbReference type="InterPro" id="IPR010982">
    <property type="entry name" value="Lambda_DNA-bd_dom_sf"/>
</dbReference>
<protein>
    <submittedName>
        <fullName evidence="1">HTH DNA binding protein</fullName>
    </submittedName>
</protein>
<evidence type="ECO:0000313" key="1">
    <source>
        <dbReference type="EMBL" id="AOT24564.1"/>
    </source>
</evidence>
<dbReference type="CDD" id="cd00093">
    <property type="entry name" value="HTH_XRE"/>
    <property type="match status" value="1"/>
</dbReference>
<dbReference type="EMBL" id="KX620753">
    <property type="protein sequence ID" value="AOT24564.1"/>
    <property type="molecule type" value="Genomic_DNA"/>
</dbReference>
<keyword evidence="2" id="KW-1185">Reference proteome</keyword>
<dbReference type="RefSeq" id="YP_009597017.1">
    <property type="nucleotide sequence ID" value="NC_041894.1"/>
</dbReference>
<organism evidence="1 2">
    <name type="scientific">Propionibacterium phage E6</name>
    <dbReference type="NCBI Taxonomy" id="1897536"/>
    <lineage>
        <taxon>Viruses</taxon>
        <taxon>Duplodnaviria</taxon>
        <taxon>Heunggongvirae</taxon>
        <taxon>Uroviricota</taxon>
        <taxon>Caudoviricetes</taxon>
        <taxon>Doucettevirus</taxon>
        <taxon>Doucettevirus E6</taxon>
    </lineage>
</organism>
<gene>
    <name evidence="1" type="primary">35</name>
    <name evidence="1" type="ORF">E6_35</name>
</gene>
<reference evidence="2" key="1">
    <citation type="submission" date="2016-07" db="EMBL/GenBank/DDBJ databases">
        <authorList>
            <person name="Florea S."/>
            <person name="Webb J.S."/>
            <person name="Jaromczyk J."/>
            <person name="Schardl C.L."/>
        </authorList>
    </citation>
    <scope>NUCLEOTIDE SEQUENCE [LARGE SCALE GENOMIC DNA]</scope>
</reference>
<name>A0A1D8EU38_9CAUD</name>
<dbReference type="Proteomes" id="UP000221227">
    <property type="component" value="Segment"/>
</dbReference>
<accession>A0A1D8EU38</accession>
<evidence type="ECO:0000313" key="2">
    <source>
        <dbReference type="Proteomes" id="UP000221227"/>
    </source>
</evidence>
<sequence length="83" mass="9132">MIHMNQMTPTAVELSATLRRALREAGVSQRELSERFGIPLTTLNRHLSRGVVSWDEIRAVSIATNRSAASLVAETSEQQEIAA</sequence>
<dbReference type="KEGG" id="vg:40072621"/>
<dbReference type="OrthoDB" id="34429at10239"/>
<dbReference type="GO" id="GO:0003677">
    <property type="term" value="F:DNA binding"/>
    <property type="evidence" value="ECO:0007669"/>
    <property type="project" value="InterPro"/>
</dbReference>
<dbReference type="SUPFAM" id="SSF47413">
    <property type="entry name" value="lambda repressor-like DNA-binding domains"/>
    <property type="match status" value="1"/>
</dbReference>
<dbReference type="Pfam" id="PF13412">
    <property type="entry name" value="HTH_24"/>
    <property type="match status" value="1"/>
</dbReference>
<dbReference type="InterPro" id="IPR001387">
    <property type="entry name" value="Cro/C1-type_HTH"/>
</dbReference>
<dbReference type="GeneID" id="40072621"/>
<dbReference type="Gene3D" id="1.10.260.40">
    <property type="entry name" value="lambda repressor-like DNA-binding domains"/>
    <property type="match status" value="1"/>
</dbReference>
<proteinExistence type="predicted"/>